<proteinExistence type="predicted"/>
<dbReference type="AlphaFoldDB" id="A0A7J7P8Q8"/>
<name>A0A7J7P8Q8_9MAGN</name>
<organism evidence="2 3">
    <name type="scientific">Kingdonia uniflora</name>
    <dbReference type="NCBI Taxonomy" id="39325"/>
    <lineage>
        <taxon>Eukaryota</taxon>
        <taxon>Viridiplantae</taxon>
        <taxon>Streptophyta</taxon>
        <taxon>Embryophyta</taxon>
        <taxon>Tracheophyta</taxon>
        <taxon>Spermatophyta</taxon>
        <taxon>Magnoliopsida</taxon>
        <taxon>Ranunculales</taxon>
        <taxon>Circaeasteraceae</taxon>
        <taxon>Kingdonia</taxon>
    </lineage>
</organism>
<evidence type="ECO:0000256" key="1">
    <source>
        <dbReference type="SAM" id="MobiDB-lite"/>
    </source>
</evidence>
<evidence type="ECO:0000313" key="2">
    <source>
        <dbReference type="EMBL" id="KAF6175713.1"/>
    </source>
</evidence>
<reference evidence="2 3" key="1">
    <citation type="journal article" date="2020" name="IScience">
        <title>Genome Sequencing of the Endangered Kingdonia uniflora (Circaeasteraceae, Ranunculales) Reveals Potential Mechanisms of Evolutionary Specialization.</title>
        <authorList>
            <person name="Sun Y."/>
            <person name="Deng T."/>
            <person name="Zhang A."/>
            <person name="Moore M.J."/>
            <person name="Landis J.B."/>
            <person name="Lin N."/>
            <person name="Zhang H."/>
            <person name="Zhang X."/>
            <person name="Huang J."/>
            <person name="Zhang X."/>
            <person name="Sun H."/>
            <person name="Wang H."/>
        </authorList>
    </citation>
    <scope>NUCLEOTIDE SEQUENCE [LARGE SCALE GENOMIC DNA]</scope>
    <source>
        <strain evidence="2">TB1705</strain>
        <tissue evidence="2">Leaf</tissue>
    </source>
</reference>
<evidence type="ECO:0000313" key="3">
    <source>
        <dbReference type="Proteomes" id="UP000541444"/>
    </source>
</evidence>
<gene>
    <name evidence="2" type="ORF">GIB67_022715</name>
</gene>
<feature type="region of interest" description="Disordered" evidence="1">
    <location>
        <begin position="77"/>
        <end position="97"/>
    </location>
</feature>
<dbReference type="EMBL" id="JACGCM010000155">
    <property type="protein sequence ID" value="KAF6175713.1"/>
    <property type="molecule type" value="Genomic_DNA"/>
</dbReference>
<keyword evidence="3" id="KW-1185">Reference proteome</keyword>
<accession>A0A7J7P8Q8</accession>
<sequence>MVGQFQRYPRNPYFCQGFCEGFTTSCIVLPPPARTDTRPIAPSGSSQIPSLQPVDQDYSYNGECHAVNLVNWPPQMMPPAGSQDTNTGQLFLRPPVY</sequence>
<protein>
    <submittedName>
        <fullName evidence="2">Uncharacterized protein</fullName>
    </submittedName>
</protein>
<dbReference type="Proteomes" id="UP000541444">
    <property type="component" value="Unassembled WGS sequence"/>
</dbReference>
<comment type="caution">
    <text evidence="2">The sequence shown here is derived from an EMBL/GenBank/DDBJ whole genome shotgun (WGS) entry which is preliminary data.</text>
</comment>